<evidence type="ECO:0000256" key="1">
    <source>
        <dbReference type="ARBA" id="ARBA00010688"/>
    </source>
</evidence>
<evidence type="ECO:0000256" key="4">
    <source>
        <dbReference type="ARBA" id="ARBA00022777"/>
    </source>
</evidence>
<evidence type="ECO:0000256" key="5">
    <source>
        <dbReference type="ARBA" id="ARBA00022840"/>
    </source>
</evidence>
<dbReference type="RefSeq" id="WP_285671410.1">
    <property type="nucleotide sequence ID" value="NZ_BSYI01000012.1"/>
</dbReference>
<dbReference type="InterPro" id="IPR002173">
    <property type="entry name" value="Carboh/pur_kinase_PfkB_CS"/>
</dbReference>
<sequence>MFLVCGEALFDLFGTEGPSGLAFDARIGGSPFNVAVGLARLGQPAGLFTGLSTDPLGVRLAAALAAEGVATGFLKRTAHPTTLSVVDLDAAGHPAYAFYGTGAADRMIAPADLPALGADVWGIHAGSYSLVVEPVGSALLALFERERGRRLLTLDPNVRLNVEPDVDLWRARIDAFVRLADVVKVSDEDLGLLYPGRTAGEIGAQWRAAGAGLVVVTRGANGAEIFGAHGSLAVPGRRIAVVDTVGAGDTFQAAVIAALGELGIRSRADLDAAPRQSLLDIAAFAVMASGITCTRRGADLPRRAELPAGIGGSV</sequence>
<keyword evidence="8" id="KW-1185">Reference proteome</keyword>
<gene>
    <name evidence="7" type="ORF">LNKW23_18330</name>
</gene>
<evidence type="ECO:0000313" key="7">
    <source>
        <dbReference type="EMBL" id="GMG82620.1"/>
    </source>
</evidence>
<evidence type="ECO:0000256" key="2">
    <source>
        <dbReference type="ARBA" id="ARBA00022679"/>
    </source>
</evidence>
<reference evidence="7 8" key="1">
    <citation type="submission" date="2023-04" db="EMBL/GenBank/DDBJ databases">
        <title>Marinoamorphus aggregata gen. nov., sp. Nov., isolate from tissue of brittle star Ophioplocus japonicus.</title>
        <authorList>
            <person name="Kawano K."/>
            <person name="Sawayama S."/>
            <person name="Nakagawa S."/>
        </authorList>
    </citation>
    <scope>NUCLEOTIDE SEQUENCE [LARGE SCALE GENOMIC DNA]</scope>
    <source>
        <strain evidence="7 8">NKW23</strain>
    </source>
</reference>
<keyword evidence="5" id="KW-0067">ATP-binding</keyword>
<keyword evidence="3" id="KW-0547">Nucleotide-binding</keyword>
<dbReference type="InterPro" id="IPR011611">
    <property type="entry name" value="PfkB_dom"/>
</dbReference>
<comment type="similarity">
    <text evidence="1">Belongs to the carbohydrate kinase PfkB family.</text>
</comment>
<organism evidence="7 8">
    <name type="scientific">Paralimibaculum aggregatum</name>
    <dbReference type="NCBI Taxonomy" id="3036245"/>
    <lineage>
        <taxon>Bacteria</taxon>
        <taxon>Pseudomonadati</taxon>
        <taxon>Pseudomonadota</taxon>
        <taxon>Alphaproteobacteria</taxon>
        <taxon>Rhodobacterales</taxon>
        <taxon>Paracoccaceae</taxon>
        <taxon>Paralimibaculum</taxon>
    </lineage>
</organism>
<feature type="domain" description="Carbohydrate kinase PfkB" evidence="6">
    <location>
        <begin position="20"/>
        <end position="300"/>
    </location>
</feature>
<comment type="caution">
    <text evidence="7">The sequence shown here is derived from an EMBL/GenBank/DDBJ whole genome shotgun (WGS) entry which is preliminary data.</text>
</comment>
<dbReference type="Gene3D" id="3.40.1190.20">
    <property type="match status" value="1"/>
</dbReference>
<dbReference type="Proteomes" id="UP001239909">
    <property type="component" value="Unassembled WGS sequence"/>
</dbReference>
<evidence type="ECO:0000259" key="6">
    <source>
        <dbReference type="Pfam" id="PF00294"/>
    </source>
</evidence>
<dbReference type="InterPro" id="IPR029056">
    <property type="entry name" value="Ribokinase-like"/>
</dbReference>
<dbReference type="CDD" id="cd01167">
    <property type="entry name" value="bac_FRK"/>
    <property type="match status" value="1"/>
</dbReference>
<dbReference type="PANTHER" id="PTHR43085:SF1">
    <property type="entry name" value="PSEUDOURIDINE KINASE-RELATED"/>
    <property type="match status" value="1"/>
</dbReference>
<keyword evidence="4 7" id="KW-0418">Kinase</keyword>
<dbReference type="Pfam" id="PF00294">
    <property type="entry name" value="PfkB"/>
    <property type="match status" value="1"/>
</dbReference>
<evidence type="ECO:0000313" key="8">
    <source>
        <dbReference type="Proteomes" id="UP001239909"/>
    </source>
</evidence>
<name>A0ABQ6LH54_9RHOB</name>
<dbReference type="SUPFAM" id="SSF53613">
    <property type="entry name" value="Ribokinase-like"/>
    <property type="match status" value="1"/>
</dbReference>
<dbReference type="PROSITE" id="PS00584">
    <property type="entry name" value="PFKB_KINASES_2"/>
    <property type="match status" value="1"/>
</dbReference>
<proteinExistence type="inferred from homology"/>
<accession>A0ABQ6LH54</accession>
<dbReference type="EMBL" id="BSYI01000012">
    <property type="protein sequence ID" value="GMG82620.1"/>
    <property type="molecule type" value="Genomic_DNA"/>
</dbReference>
<dbReference type="GO" id="GO:0016301">
    <property type="term" value="F:kinase activity"/>
    <property type="evidence" value="ECO:0007669"/>
    <property type="project" value="UniProtKB-KW"/>
</dbReference>
<dbReference type="PANTHER" id="PTHR43085">
    <property type="entry name" value="HEXOKINASE FAMILY MEMBER"/>
    <property type="match status" value="1"/>
</dbReference>
<dbReference type="InterPro" id="IPR050306">
    <property type="entry name" value="PfkB_Carbo_kinase"/>
</dbReference>
<protein>
    <submittedName>
        <fullName evidence="7">Carbohydrate kinase</fullName>
    </submittedName>
</protein>
<keyword evidence="2" id="KW-0808">Transferase</keyword>
<evidence type="ECO:0000256" key="3">
    <source>
        <dbReference type="ARBA" id="ARBA00022741"/>
    </source>
</evidence>